<name>K6YCT1_9ALTE</name>
<dbReference type="Gene3D" id="1.10.10.10">
    <property type="entry name" value="Winged helix-like DNA-binding domain superfamily/Winged helix DNA-binding domain"/>
    <property type="match status" value="1"/>
</dbReference>
<dbReference type="InterPro" id="IPR039425">
    <property type="entry name" value="RNA_pol_sigma-70-like"/>
</dbReference>
<dbReference type="eggNOG" id="COG1595">
    <property type="taxonomic scope" value="Bacteria"/>
</dbReference>
<dbReference type="InterPro" id="IPR007630">
    <property type="entry name" value="RNA_pol_sigma70_r4"/>
</dbReference>
<dbReference type="GO" id="GO:0016987">
    <property type="term" value="F:sigma factor activity"/>
    <property type="evidence" value="ECO:0007669"/>
    <property type="project" value="UniProtKB-KW"/>
</dbReference>
<keyword evidence="9" id="KW-1185">Reference proteome</keyword>
<dbReference type="EMBL" id="BAEN01000065">
    <property type="protein sequence ID" value="GAC16002.1"/>
    <property type="molecule type" value="Genomic_DNA"/>
</dbReference>
<dbReference type="Pfam" id="PF04542">
    <property type="entry name" value="Sigma70_r2"/>
    <property type="match status" value="1"/>
</dbReference>
<keyword evidence="4" id="KW-0238">DNA-binding</keyword>
<dbReference type="InterPro" id="IPR036388">
    <property type="entry name" value="WH-like_DNA-bd_sf"/>
</dbReference>
<evidence type="ECO:0000313" key="8">
    <source>
        <dbReference type="EMBL" id="GAC16002.1"/>
    </source>
</evidence>
<dbReference type="AlphaFoldDB" id="K6YCT1"/>
<dbReference type="STRING" id="1127673.GLIP_3388"/>
<evidence type="ECO:0000313" key="9">
    <source>
        <dbReference type="Proteomes" id="UP000006334"/>
    </source>
</evidence>
<dbReference type="NCBIfam" id="TIGR02937">
    <property type="entry name" value="sigma70-ECF"/>
    <property type="match status" value="1"/>
</dbReference>
<dbReference type="SUPFAM" id="SSF88946">
    <property type="entry name" value="Sigma2 domain of RNA polymerase sigma factors"/>
    <property type="match status" value="1"/>
</dbReference>
<organism evidence="8 9">
    <name type="scientific">Aliiglaciecola lipolytica E3</name>
    <dbReference type="NCBI Taxonomy" id="1127673"/>
    <lineage>
        <taxon>Bacteria</taxon>
        <taxon>Pseudomonadati</taxon>
        <taxon>Pseudomonadota</taxon>
        <taxon>Gammaproteobacteria</taxon>
        <taxon>Alteromonadales</taxon>
        <taxon>Alteromonadaceae</taxon>
        <taxon>Aliiglaciecola</taxon>
    </lineage>
</organism>
<evidence type="ECO:0000256" key="1">
    <source>
        <dbReference type="ARBA" id="ARBA00010641"/>
    </source>
</evidence>
<dbReference type="CDD" id="cd06171">
    <property type="entry name" value="Sigma70_r4"/>
    <property type="match status" value="1"/>
</dbReference>
<dbReference type="PANTHER" id="PTHR43133">
    <property type="entry name" value="RNA POLYMERASE ECF-TYPE SIGMA FACTO"/>
    <property type="match status" value="1"/>
</dbReference>
<dbReference type="Proteomes" id="UP000006334">
    <property type="component" value="Unassembled WGS sequence"/>
</dbReference>
<comment type="similarity">
    <text evidence="1">Belongs to the sigma-70 factor family. ECF subfamily.</text>
</comment>
<keyword evidence="2" id="KW-0805">Transcription regulation</keyword>
<evidence type="ECO:0000259" key="7">
    <source>
        <dbReference type="Pfam" id="PF04545"/>
    </source>
</evidence>
<accession>K6YCT1</accession>
<protein>
    <submittedName>
        <fullName evidence="8">RNA polymerase sigma-70 factor, ECF subfamily</fullName>
    </submittedName>
</protein>
<keyword evidence="3" id="KW-0731">Sigma factor</keyword>
<feature type="domain" description="RNA polymerase sigma-70 region 4" evidence="7">
    <location>
        <begin position="123"/>
        <end position="171"/>
    </location>
</feature>
<feature type="domain" description="RNA polymerase sigma-70 region 2" evidence="6">
    <location>
        <begin position="24"/>
        <end position="90"/>
    </location>
</feature>
<dbReference type="InterPro" id="IPR007627">
    <property type="entry name" value="RNA_pol_sigma70_r2"/>
</dbReference>
<proteinExistence type="inferred from homology"/>
<dbReference type="InterPro" id="IPR013324">
    <property type="entry name" value="RNA_pol_sigma_r3/r4-like"/>
</dbReference>
<dbReference type="OrthoDB" id="9784272at2"/>
<evidence type="ECO:0000256" key="2">
    <source>
        <dbReference type="ARBA" id="ARBA00023015"/>
    </source>
</evidence>
<evidence type="ECO:0000256" key="4">
    <source>
        <dbReference type="ARBA" id="ARBA00023125"/>
    </source>
</evidence>
<sequence>MDHEQHLGLLKKVAVGDRAAFQKLYEATSAQLYAVSLKIMQNRDLAEDALQEAFIRIWHNAQEYTPAKGKVLTWMISIVRYRCFDALRFNKVRQGNGLEQEEVLTSDDFVELTEIEKKQLDFCMDELESKQKQAIHLAFFGGLTHQEVSAHINSPLGSSKSLIRRGMQSLRRCLGL</sequence>
<reference evidence="8 9" key="1">
    <citation type="journal article" date="2017" name="Antonie Van Leeuwenhoek">
        <title>Rhizobium rhizosphaerae sp. nov., a novel species isolated from rice rhizosphere.</title>
        <authorList>
            <person name="Zhao J.J."/>
            <person name="Zhang J."/>
            <person name="Zhang R.J."/>
            <person name="Zhang C.W."/>
            <person name="Yin H.Q."/>
            <person name="Zhang X.X."/>
        </authorList>
    </citation>
    <scope>NUCLEOTIDE SEQUENCE [LARGE SCALE GENOMIC DNA]</scope>
    <source>
        <strain evidence="8 9">E3</strain>
    </source>
</reference>
<evidence type="ECO:0000256" key="3">
    <source>
        <dbReference type="ARBA" id="ARBA00023082"/>
    </source>
</evidence>
<keyword evidence="5" id="KW-0804">Transcription</keyword>
<dbReference type="GO" id="GO:0006352">
    <property type="term" value="P:DNA-templated transcription initiation"/>
    <property type="evidence" value="ECO:0007669"/>
    <property type="project" value="InterPro"/>
</dbReference>
<dbReference type="InterPro" id="IPR013325">
    <property type="entry name" value="RNA_pol_sigma_r2"/>
</dbReference>
<dbReference type="Gene3D" id="1.10.1740.10">
    <property type="match status" value="1"/>
</dbReference>
<evidence type="ECO:0000256" key="5">
    <source>
        <dbReference type="ARBA" id="ARBA00023163"/>
    </source>
</evidence>
<evidence type="ECO:0000259" key="6">
    <source>
        <dbReference type="Pfam" id="PF04542"/>
    </source>
</evidence>
<comment type="caution">
    <text evidence="8">The sequence shown here is derived from an EMBL/GenBank/DDBJ whole genome shotgun (WGS) entry which is preliminary data.</text>
</comment>
<dbReference type="SUPFAM" id="SSF88659">
    <property type="entry name" value="Sigma3 and sigma4 domains of RNA polymerase sigma factors"/>
    <property type="match status" value="1"/>
</dbReference>
<dbReference type="PANTHER" id="PTHR43133:SF62">
    <property type="entry name" value="RNA POLYMERASE SIGMA FACTOR SIGZ"/>
    <property type="match status" value="1"/>
</dbReference>
<dbReference type="GO" id="GO:0003677">
    <property type="term" value="F:DNA binding"/>
    <property type="evidence" value="ECO:0007669"/>
    <property type="project" value="UniProtKB-KW"/>
</dbReference>
<dbReference type="RefSeq" id="WP_008845805.1">
    <property type="nucleotide sequence ID" value="NZ_BAEN01000065.1"/>
</dbReference>
<dbReference type="InterPro" id="IPR014284">
    <property type="entry name" value="RNA_pol_sigma-70_dom"/>
</dbReference>
<gene>
    <name evidence="8" type="primary">rpoE</name>
    <name evidence="8" type="ORF">GLIP_3388</name>
</gene>
<dbReference type="Pfam" id="PF04545">
    <property type="entry name" value="Sigma70_r4"/>
    <property type="match status" value="1"/>
</dbReference>